<protein>
    <submittedName>
        <fullName evidence="1">Uncharacterized protein</fullName>
    </submittedName>
</protein>
<name>A0A0L0BMB3_LUCCU</name>
<dbReference type="STRING" id="7375.A0A0L0BMB3"/>
<proteinExistence type="predicted"/>
<feature type="non-terminal residue" evidence="1">
    <location>
        <position position="200"/>
    </location>
</feature>
<comment type="caution">
    <text evidence="1">The sequence shown here is derived from an EMBL/GenBank/DDBJ whole genome shotgun (WGS) entry which is preliminary data.</text>
</comment>
<reference evidence="1 2" key="1">
    <citation type="journal article" date="2015" name="Nat. Commun.">
        <title>Lucilia cuprina genome unlocks parasitic fly biology to underpin future interventions.</title>
        <authorList>
            <person name="Anstead C.A."/>
            <person name="Korhonen P.K."/>
            <person name="Young N.D."/>
            <person name="Hall R.S."/>
            <person name="Jex A.R."/>
            <person name="Murali S.C."/>
            <person name="Hughes D.S."/>
            <person name="Lee S.F."/>
            <person name="Perry T."/>
            <person name="Stroehlein A.J."/>
            <person name="Ansell B.R."/>
            <person name="Breugelmans B."/>
            <person name="Hofmann A."/>
            <person name="Qu J."/>
            <person name="Dugan S."/>
            <person name="Lee S.L."/>
            <person name="Chao H."/>
            <person name="Dinh H."/>
            <person name="Han Y."/>
            <person name="Doddapaneni H.V."/>
            <person name="Worley K.C."/>
            <person name="Muzny D.M."/>
            <person name="Ioannidis P."/>
            <person name="Waterhouse R.M."/>
            <person name="Zdobnov E.M."/>
            <person name="James P.J."/>
            <person name="Bagnall N.H."/>
            <person name="Kotze A.C."/>
            <person name="Gibbs R.A."/>
            <person name="Richards S."/>
            <person name="Batterham P."/>
            <person name="Gasser R.B."/>
        </authorList>
    </citation>
    <scope>NUCLEOTIDE SEQUENCE [LARGE SCALE GENOMIC DNA]</scope>
    <source>
        <strain evidence="1 2">LS</strain>
        <tissue evidence="1">Full body</tissue>
    </source>
</reference>
<dbReference type="OrthoDB" id="1562946at2759"/>
<organism evidence="1 2">
    <name type="scientific">Lucilia cuprina</name>
    <name type="common">Green bottle fly</name>
    <name type="synonym">Australian sheep blowfly</name>
    <dbReference type="NCBI Taxonomy" id="7375"/>
    <lineage>
        <taxon>Eukaryota</taxon>
        <taxon>Metazoa</taxon>
        <taxon>Ecdysozoa</taxon>
        <taxon>Arthropoda</taxon>
        <taxon>Hexapoda</taxon>
        <taxon>Insecta</taxon>
        <taxon>Pterygota</taxon>
        <taxon>Neoptera</taxon>
        <taxon>Endopterygota</taxon>
        <taxon>Diptera</taxon>
        <taxon>Brachycera</taxon>
        <taxon>Muscomorpha</taxon>
        <taxon>Oestroidea</taxon>
        <taxon>Calliphoridae</taxon>
        <taxon>Luciliinae</taxon>
        <taxon>Lucilia</taxon>
    </lineage>
</organism>
<keyword evidence="2" id="KW-1185">Reference proteome</keyword>
<gene>
    <name evidence="1" type="ORF">FF38_08360</name>
</gene>
<evidence type="ECO:0000313" key="1">
    <source>
        <dbReference type="EMBL" id="KNC21157.1"/>
    </source>
</evidence>
<dbReference type="AlphaFoldDB" id="A0A0L0BMB3"/>
<dbReference type="Proteomes" id="UP000037069">
    <property type="component" value="Unassembled WGS sequence"/>
</dbReference>
<evidence type="ECO:0000313" key="2">
    <source>
        <dbReference type="Proteomes" id="UP000037069"/>
    </source>
</evidence>
<accession>A0A0L0BMB3</accession>
<dbReference type="EMBL" id="JRES01001651">
    <property type="protein sequence ID" value="KNC21157.1"/>
    <property type="molecule type" value="Genomic_DNA"/>
</dbReference>
<sequence length="200" mass="19672">MQNIQKQLKDWKKHWRKSLCIGDLIRLGNVDVVIQKDKLGSPIGGSDDGNLAAFAGGGGVGINNFVAGMSAAGGGGGAGSGGGGGGGVAFDMGDLQQELDQDEFDGINMLNDLIRLGNVDVVIQKDKLGSPIGGSDDGNLAAFAGGGGVGINNFVAGMSAAGGGGGAGSGGGGGGGVAFDMGDLQQELDQDEFDGINMLN</sequence>